<dbReference type="RefSeq" id="WP_188965200.1">
    <property type="nucleotide sequence ID" value="NZ_BMKW01000001.1"/>
</dbReference>
<proteinExistence type="predicted"/>
<gene>
    <name evidence="1" type="ORF">GCM10011320_03710</name>
</gene>
<dbReference type="EMBL" id="BMKW01000001">
    <property type="protein sequence ID" value="GGJ00165.1"/>
    <property type="molecule type" value="Genomic_DNA"/>
</dbReference>
<sequence length="81" mass="8780">MDHRLIEELRQEEHAILMSLRATAPFQRLEALRRVLSHYDAPPPVGAQLDALLPDGARPAMLSAASQAAVIPLPGPHVDVA</sequence>
<name>A0A917NID7_9PROT</name>
<comment type="caution">
    <text evidence="1">The sequence shown here is derived from an EMBL/GenBank/DDBJ whole genome shotgun (WGS) entry which is preliminary data.</text>
</comment>
<evidence type="ECO:0000313" key="2">
    <source>
        <dbReference type="Proteomes" id="UP000661507"/>
    </source>
</evidence>
<reference evidence="1" key="2">
    <citation type="submission" date="2020-09" db="EMBL/GenBank/DDBJ databases">
        <authorList>
            <person name="Sun Q."/>
            <person name="Zhou Y."/>
        </authorList>
    </citation>
    <scope>NUCLEOTIDE SEQUENCE</scope>
    <source>
        <strain evidence="1">CGMCC 1.3617</strain>
    </source>
</reference>
<accession>A0A917NID7</accession>
<organism evidence="1 2">
    <name type="scientific">Neoroseomonas lacus</name>
    <dbReference type="NCBI Taxonomy" id="287609"/>
    <lineage>
        <taxon>Bacteria</taxon>
        <taxon>Pseudomonadati</taxon>
        <taxon>Pseudomonadota</taxon>
        <taxon>Alphaproteobacteria</taxon>
        <taxon>Acetobacterales</taxon>
        <taxon>Acetobacteraceae</taxon>
        <taxon>Neoroseomonas</taxon>
    </lineage>
</organism>
<keyword evidence="2" id="KW-1185">Reference proteome</keyword>
<protein>
    <submittedName>
        <fullName evidence="1">Uncharacterized protein</fullName>
    </submittedName>
</protein>
<dbReference type="AlphaFoldDB" id="A0A917NID7"/>
<evidence type="ECO:0000313" key="1">
    <source>
        <dbReference type="EMBL" id="GGJ00165.1"/>
    </source>
</evidence>
<dbReference type="Proteomes" id="UP000661507">
    <property type="component" value="Unassembled WGS sequence"/>
</dbReference>
<reference evidence="1" key="1">
    <citation type="journal article" date="2014" name="Int. J. Syst. Evol. Microbiol.">
        <title>Complete genome sequence of Corynebacterium casei LMG S-19264T (=DSM 44701T), isolated from a smear-ripened cheese.</title>
        <authorList>
            <consortium name="US DOE Joint Genome Institute (JGI-PGF)"/>
            <person name="Walter F."/>
            <person name="Albersmeier A."/>
            <person name="Kalinowski J."/>
            <person name="Ruckert C."/>
        </authorList>
    </citation>
    <scope>NUCLEOTIDE SEQUENCE</scope>
    <source>
        <strain evidence="1">CGMCC 1.3617</strain>
    </source>
</reference>